<dbReference type="InterPro" id="IPR011042">
    <property type="entry name" value="6-blade_b-propeller_TolB-like"/>
</dbReference>
<sequence>MANLVIVKVGTGGKVSLVTSGGQTNLIGDVMGWYPSSSPVSSGALALVSADPAGASGNVDSYAAAPSRDGRLVVFSSRASDLVAGDTNDMSDVFVRDMQTGQTSIVDLAPDGSLPKLGASGGAISSDGRYVAFTSQSTNLVAGDTNQAADVFVKDLATGTTTRVSVASNGSAGNAASGNAPGAFSSDGHHLAFVSDASNLVTGDTNGQRDVFVRSLDTGVTTRVSVSTSGAQGDGPSGLASVSVSANGRFVAFESLASNLDPADTGTARDVFVRDTQAGTTSMGSVTQTGTRANGDSFIPTLSDDGRYLVFSSLASDLVATDTKGTQNVFRRDLSTGVTELVSVDPLGAPANVAAGEASVSADGQRVAFTSAATNLVADPDYAAYSDIIVKDMQTGNLVRVSTAPDGKAGSKHSSSAQISSDGTHVGFASLAANLLPEDTNAYSDVFLATLP</sequence>
<dbReference type="SUPFAM" id="SSF82171">
    <property type="entry name" value="DPP6 N-terminal domain-like"/>
    <property type="match status" value="1"/>
</dbReference>
<keyword evidence="2" id="KW-1185">Reference proteome</keyword>
<dbReference type="EMBL" id="BAABDC010000001">
    <property type="protein sequence ID" value="GAA3692665.1"/>
    <property type="molecule type" value="Genomic_DNA"/>
</dbReference>
<evidence type="ECO:0000313" key="2">
    <source>
        <dbReference type="Proteomes" id="UP001501468"/>
    </source>
</evidence>
<accession>A0ABP7CLG1</accession>
<protein>
    <submittedName>
        <fullName evidence="1">PD40 domain-containing protein</fullName>
    </submittedName>
</protein>
<dbReference type="Pfam" id="PF07676">
    <property type="entry name" value="PD40"/>
    <property type="match status" value="1"/>
</dbReference>
<dbReference type="Proteomes" id="UP001501468">
    <property type="component" value="Unassembled WGS sequence"/>
</dbReference>
<reference evidence="2" key="1">
    <citation type="journal article" date="2019" name="Int. J. Syst. Evol. Microbiol.">
        <title>The Global Catalogue of Microorganisms (GCM) 10K type strain sequencing project: providing services to taxonomists for standard genome sequencing and annotation.</title>
        <authorList>
            <consortium name="The Broad Institute Genomics Platform"/>
            <consortium name="The Broad Institute Genome Sequencing Center for Infectious Disease"/>
            <person name="Wu L."/>
            <person name="Ma J."/>
        </authorList>
    </citation>
    <scope>NUCLEOTIDE SEQUENCE [LARGE SCALE GENOMIC DNA]</scope>
    <source>
        <strain evidence="2">JCM 17125</strain>
    </source>
</reference>
<proteinExistence type="predicted"/>
<comment type="caution">
    <text evidence="1">The sequence shown here is derived from an EMBL/GenBank/DDBJ whole genome shotgun (WGS) entry which is preliminary data.</text>
</comment>
<organism evidence="1 2">
    <name type="scientific">Terrabacter ginsenosidimutans</name>
    <dbReference type="NCBI Taxonomy" id="490575"/>
    <lineage>
        <taxon>Bacteria</taxon>
        <taxon>Bacillati</taxon>
        <taxon>Actinomycetota</taxon>
        <taxon>Actinomycetes</taxon>
        <taxon>Micrococcales</taxon>
        <taxon>Intrasporangiaceae</taxon>
        <taxon>Terrabacter</taxon>
    </lineage>
</organism>
<gene>
    <name evidence="1" type="ORF">GCM10022399_06190</name>
</gene>
<name>A0ABP7CLG1_9MICO</name>
<dbReference type="Gene3D" id="2.120.10.30">
    <property type="entry name" value="TolB, C-terminal domain"/>
    <property type="match status" value="1"/>
</dbReference>
<dbReference type="InterPro" id="IPR015943">
    <property type="entry name" value="WD40/YVTN_repeat-like_dom_sf"/>
</dbReference>
<evidence type="ECO:0000313" key="1">
    <source>
        <dbReference type="EMBL" id="GAA3692665.1"/>
    </source>
</evidence>
<dbReference type="Gene3D" id="2.130.10.10">
    <property type="entry name" value="YVTN repeat-like/Quinoprotein amine dehydrogenase"/>
    <property type="match status" value="1"/>
</dbReference>
<dbReference type="InterPro" id="IPR011659">
    <property type="entry name" value="WD40"/>
</dbReference>